<accession>A0A653ZWH9</accession>
<keyword evidence="1" id="KW-0472">Membrane</keyword>
<dbReference type="Proteomes" id="UP000432350">
    <property type="component" value="Unassembled WGS sequence"/>
</dbReference>
<keyword evidence="1" id="KW-1133">Transmembrane helix</keyword>
<feature type="transmembrane region" description="Helical" evidence="1">
    <location>
        <begin position="45"/>
        <end position="63"/>
    </location>
</feature>
<name>A0A2X2JCM5_SPHMU</name>
<dbReference type="EMBL" id="UAUU01000011">
    <property type="protein sequence ID" value="SPZ91678.1"/>
    <property type="molecule type" value="Genomic_DNA"/>
</dbReference>
<reference evidence="3 5" key="2">
    <citation type="submission" date="2019-10" db="EMBL/GenBank/DDBJ databases">
        <authorList>
            <person name="Karimi E."/>
        </authorList>
    </citation>
    <scope>NUCLEOTIDE SEQUENCE [LARGE SCALE GENOMIC DNA]</scope>
    <source>
        <strain evidence="3">Sphingobacterium sp. 8BC</strain>
    </source>
</reference>
<feature type="transmembrane region" description="Helical" evidence="1">
    <location>
        <begin position="7"/>
        <end position="25"/>
    </location>
</feature>
<evidence type="ECO:0000313" key="5">
    <source>
        <dbReference type="Proteomes" id="UP000432350"/>
    </source>
</evidence>
<feature type="transmembrane region" description="Helical" evidence="1">
    <location>
        <begin position="102"/>
        <end position="122"/>
    </location>
</feature>
<evidence type="ECO:0000313" key="3">
    <source>
        <dbReference type="EMBL" id="VXC59793.1"/>
    </source>
</evidence>
<evidence type="ECO:0000313" key="4">
    <source>
        <dbReference type="Proteomes" id="UP000251241"/>
    </source>
</evidence>
<protein>
    <submittedName>
        <fullName evidence="2">Uncharacterized protein</fullName>
    </submittedName>
</protein>
<accession>A0A2X2JCM5</accession>
<dbReference type="EMBL" id="CABWMV010000007">
    <property type="protein sequence ID" value="VXC59793.1"/>
    <property type="molecule type" value="Genomic_DNA"/>
</dbReference>
<organism evidence="2 4">
    <name type="scientific">Sphingobacterium multivorum</name>
    <dbReference type="NCBI Taxonomy" id="28454"/>
    <lineage>
        <taxon>Bacteria</taxon>
        <taxon>Pseudomonadati</taxon>
        <taxon>Bacteroidota</taxon>
        <taxon>Sphingobacteriia</taxon>
        <taxon>Sphingobacteriales</taxon>
        <taxon>Sphingobacteriaceae</taxon>
        <taxon>Sphingobacterium</taxon>
    </lineage>
</organism>
<dbReference type="GeneID" id="97182475"/>
<sequence length="128" mass="14965">MIVYIKQTLILFFVAVLIFAVHFFLLKSFDGIHSLEDLHFPLYEIYIFQLILSVIIMVGISYCSQKFPQYVGFVFLGLLTLKFVLNYVYIHNGLAKPQADILKYNYLIVVVLFLFYDVIFAYKALNKS</sequence>
<proteinExistence type="predicted"/>
<dbReference type="RefSeq" id="WP_046671964.1">
    <property type="nucleotide sequence ID" value="NZ_CP068086.1"/>
</dbReference>
<evidence type="ECO:0000313" key="2">
    <source>
        <dbReference type="EMBL" id="SPZ91678.1"/>
    </source>
</evidence>
<feature type="transmembrane region" description="Helical" evidence="1">
    <location>
        <begin position="70"/>
        <end position="90"/>
    </location>
</feature>
<gene>
    <name evidence="2" type="ORF">NCTC11343_03715</name>
    <name evidence="3" type="ORF">SPHINGO8BC_150088</name>
</gene>
<dbReference type="Proteomes" id="UP000251241">
    <property type="component" value="Unassembled WGS sequence"/>
</dbReference>
<reference evidence="2 4" key="1">
    <citation type="submission" date="2018-06" db="EMBL/GenBank/DDBJ databases">
        <authorList>
            <consortium name="Pathogen Informatics"/>
            <person name="Doyle S."/>
        </authorList>
    </citation>
    <scope>NUCLEOTIDE SEQUENCE [LARGE SCALE GENOMIC DNA]</scope>
    <source>
        <strain evidence="2 4">NCTC11343</strain>
    </source>
</reference>
<keyword evidence="1" id="KW-0812">Transmembrane</keyword>
<evidence type="ECO:0000256" key="1">
    <source>
        <dbReference type="SAM" id="Phobius"/>
    </source>
</evidence>
<dbReference type="AlphaFoldDB" id="A0A2X2JCM5"/>